<dbReference type="AlphaFoldDB" id="A0A2S9XF77"/>
<dbReference type="EMBL" id="PVNK01000239">
    <property type="protein sequence ID" value="PRP91526.1"/>
    <property type="molecule type" value="Genomic_DNA"/>
</dbReference>
<dbReference type="SUPFAM" id="SSF69279">
    <property type="entry name" value="Phage tail proteins"/>
    <property type="match status" value="2"/>
</dbReference>
<comment type="similarity">
    <text evidence="1">Belongs to the VgrG protein family.</text>
</comment>
<dbReference type="Proteomes" id="UP000237968">
    <property type="component" value="Unassembled WGS sequence"/>
</dbReference>
<dbReference type="RefSeq" id="WP_106394646.1">
    <property type="nucleotide sequence ID" value="NZ_PVNK01000239.1"/>
</dbReference>
<dbReference type="Gene3D" id="2.30.110.50">
    <property type="match status" value="1"/>
</dbReference>
<dbReference type="Pfam" id="PF22178">
    <property type="entry name" value="Gp5_trimer_C"/>
    <property type="match status" value="1"/>
</dbReference>
<organism evidence="4 5">
    <name type="scientific">Enhygromyxa salina</name>
    <dbReference type="NCBI Taxonomy" id="215803"/>
    <lineage>
        <taxon>Bacteria</taxon>
        <taxon>Pseudomonadati</taxon>
        <taxon>Myxococcota</taxon>
        <taxon>Polyangia</taxon>
        <taxon>Nannocystales</taxon>
        <taxon>Nannocystaceae</taxon>
        <taxon>Enhygromyxa</taxon>
    </lineage>
</organism>
<dbReference type="Gene3D" id="2.40.50.230">
    <property type="entry name" value="Gp5 N-terminal domain"/>
    <property type="match status" value="1"/>
</dbReference>
<feature type="domain" description="Gp5/Type VI secretion system Vgr protein OB-fold" evidence="2">
    <location>
        <begin position="404"/>
        <end position="469"/>
    </location>
</feature>
<comment type="caution">
    <text evidence="4">The sequence shown here is derived from an EMBL/GenBank/DDBJ whole genome shotgun (WGS) entry which is preliminary data.</text>
</comment>
<dbReference type="OrthoDB" id="5482463at2"/>
<evidence type="ECO:0000259" key="3">
    <source>
        <dbReference type="Pfam" id="PF22178"/>
    </source>
</evidence>
<dbReference type="Gene3D" id="3.55.50.10">
    <property type="entry name" value="Baseplate protein-like domains"/>
    <property type="match status" value="1"/>
</dbReference>
<sequence length="758" mass="82637">MNAPHDHQVHVSFVSARYDATWRVTSMALGEGFNEPYAIDLDIRSDDFAGDLSAMLGTRAQVTIERGPMSRVMFGILATVEGGPFVPHHVTARVRVSPALAALQHRRNSRVFTDKTVIEVLRDVLEPTLAKFGREVDFGWLSETYPRRGHITQYQETDYAFVSRLMEDEGIAFRFDHDGDAEKLILLDADSAYAEVETTSGPPGLLPMALNADASDQREELRALSRKMKLAPTVARAGSFDWRTPDDEPGVGGDGAALGMNAEGPELEDYAFELPPAGAGSEVVERRLALRRRRVDQSARAIVGRTTAHQLTVGSTFEVVDHPDIDLNGVYLVTAVRHRLAFEARPAMDAPAAGGPPPHEDPRAGYENEFEGHPLSLGYSPPTKTERPRIQGVVSARVIGDEFATDDDGRLRVEFPWDRDKGRTSSIPVMQAWAGAGWGTQFFPRAGMQVMVSFVDGDPDQPVVIGCRYGGNNAPPYKQADQCSGIKTASSGDAERYNELMFDDSNGKELVRIRAQKDFHTIAKEAHTINVGLDQFTHVGRNKKTIVDGKRTARYTAKEEIWVDEERRLTVDGDEHRTVSGTTVETFFKNLTRNMHSDLSATVVGNATHTVIKSQTTIVGANMNASCTGNRSDETGGKHKIIAGGGLDIEAPTMKVLAPGGLTFIGPTSEINVLGDKLDVVSVQRSAAQLAVSLAVARASLTTGLSSSITSTSISITGLRINNSPFYIDHIGARIKNWKMSIGRTGLDINKSKLKVEM</sequence>
<evidence type="ECO:0000259" key="2">
    <source>
        <dbReference type="Pfam" id="PF04717"/>
    </source>
</evidence>
<dbReference type="InterPro" id="IPR054030">
    <property type="entry name" value="Gp5_Vgr_C"/>
</dbReference>
<gene>
    <name evidence="4" type="ORF">ENSA5_54340</name>
</gene>
<proteinExistence type="inferred from homology"/>
<dbReference type="SUPFAM" id="SSF69255">
    <property type="entry name" value="gp5 N-terminal domain-like"/>
    <property type="match status" value="1"/>
</dbReference>
<evidence type="ECO:0000313" key="5">
    <source>
        <dbReference type="Proteomes" id="UP000237968"/>
    </source>
</evidence>
<dbReference type="Pfam" id="PF05954">
    <property type="entry name" value="Phage_GPD"/>
    <property type="match status" value="1"/>
</dbReference>
<name>A0A2S9XF77_9BACT</name>
<evidence type="ECO:0000313" key="4">
    <source>
        <dbReference type="EMBL" id="PRP91526.1"/>
    </source>
</evidence>
<dbReference type="NCBIfam" id="TIGR01646">
    <property type="entry name" value="vgr_GE"/>
    <property type="match status" value="1"/>
</dbReference>
<accession>A0A2S9XF77</accession>
<dbReference type="InterPro" id="IPR006531">
    <property type="entry name" value="Gp5/Vgr_OB"/>
</dbReference>
<dbReference type="Gene3D" id="4.10.220.110">
    <property type="match status" value="1"/>
</dbReference>
<reference evidence="4 5" key="1">
    <citation type="submission" date="2018-03" db="EMBL/GenBank/DDBJ databases">
        <title>Draft Genome Sequences of the Obligatory Marine Myxobacteria Enhygromyxa salina SWB005.</title>
        <authorList>
            <person name="Poehlein A."/>
            <person name="Moghaddam J.A."/>
            <person name="Harms H."/>
            <person name="Alanjari M."/>
            <person name="Koenig G.M."/>
            <person name="Daniel R."/>
            <person name="Schaeberle T.F."/>
        </authorList>
    </citation>
    <scope>NUCLEOTIDE SEQUENCE [LARGE SCALE GENOMIC DNA]</scope>
    <source>
        <strain evidence="4 5">SWB005</strain>
    </source>
</reference>
<protein>
    <submittedName>
        <fullName evidence="4">Phage-related baseplate assembly protein</fullName>
    </submittedName>
</protein>
<dbReference type="InterPro" id="IPR037026">
    <property type="entry name" value="Vgr_OB-fold_dom_sf"/>
</dbReference>
<dbReference type="SUPFAM" id="SSF69349">
    <property type="entry name" value="Phage fibre proteins"/>
    <property type="match status" value="1"/>
</dbReference>
<dbReference type="NCBIfam" id="TIGR03361">
    <property type="entry name" value="VI_Rhs_Vgr"/>
    <property type="match status" value="1"/>
</dbReference>
<dbReference type="Pfam" id="PF04717">
    <property type="entry name" value="Phage_base_V"/>
    <property type="match status" value="1"/>
</dbReference>
<feature type="domain" description="Gp5/Type VI secretion system Vgr C-terminal trimerisation" evidence="3">
    <location>
        <begin position="484"/>
        <end position="584"/>
    </location>
</feature>
<dbReference type="InterPro" id="IPR017847">
    <property type="entry name" value="T6SS_RhsGE_Vgr_subset"/>
</dbReference>
<evidence type="ECO:0000256" key="1">
    <source>
        <dbReference type="ARBA" id="ARBA00005558"/>
    </source>
</evidence>
<keyword evidence="5" id="KW-1185">Reference proteome</keyword>
<dbReference type="InterPro" id="IPR006533">
    <property type="entry name" value="T6SS_Vgr_RhsGE"/>
</dbReference>